<feature type="transmembrane region" description="Helical" evidence="7">
    <location>
        <begin position="298"/>
        <end position="323"/>
    </location>
</feature>
<evidence type="ECO:0000256" key="4">
    <source>
        <dbReference type="ARBA" id="ARBA00022989"/>
    </source>
</evidence>
<protein>
    <recommendedName>
        <fullName evidence="9">Transporter</fullName>
    </recommendedName>
</protein>
<organism evidence="8">
    <name type="scientific">Proboscia inermis</name>
    <dbReference type="NCBI Taxonomy" id="420281"/>
    <lineage>
        <taxon>Eukaryota</taxon>
        <taxon>Sar</taxon>
        <taxon>Stramenopiles</taxon>
        <taxon>Ochrophyta</taxon>
        <taxon>Bacillariophyta</taxon>
        <taxon>Coscinodiscophyceae</taxon>
        <taxon>Rhizosoleniophycidae</taxon>
        <taxon>Rhizosoleniales</taxon>
        <taxon>Rhizosoleniaceae</taxon>
        <taxon>Proboscia</taxon>
    </lineage>
</organism>
<dbReference type="NCBIfam" id="NF037979">
    <property type="entry name" value="Na_transp"/>
    <property type="match status" value="1"/>
</dbReference>
<feature type="transmembrane region" description="Helical" evidence="7">
    <location>
        <begin position="335"/>
        <end position="353"/>
    </location>
</feature>
<dbReference type="PRINTS" id="PR00176">
    <property type="entry name" value="NANEUSMPORT"/>
</dbReference>
<dbReference type="GO" id="GO:0035725">
    <property type="term" value="P:sodium ion transmembrane transport"/>
    <property type="evidence" value="ECO:0007669"/>
    <property type="project" value="TreeGrafter"/>
</dbReference>
<feature type="region of interest" description="Disordered" evidence="6">
    <location>
        <begin position="565"/>
        <end position="587"/>
    </location>
</feature>
<feature type="transmembrane region" description="Helical" evidence="7">
    <location>
        <begin position="486"/>
        <end position="509"/>
    </location>
</feature>
<evidence type="ECO:0000256" key="7">
    <source>
        <dbReference type="SAM" id="Phobius"/>
    </source>
</evidence>
<dbReference type="GO" id="GO:0005886">
    <property type="term" value="C:plasma membrane"/>
    <property type="evidence" value="ECO:0007669"/>
    <property type="project" value="TreeGrafter"/>
</dbReference>
<feature type="transmembrane region" description="Helical" evidence="7">
    <location>
        <begin position="425"/>
        <end position="448"/>
    </location>
</feature>
<feature type="transmembrane region" description="Helical" evidence="7">
    <location>
        <begin position="55"/>
        <end position="77"/>
    </location>
</feature>
<dbReference type="AlphaFoldDB" id="A0A7S0CJ52"/>
<dbReference type="InterPro" id="IPR000175">
    <property type="entry name" value="Na/ntran_symport"/>
</dbReference>
<name>A0A7S0CJ52_9STRA</name>
<feature type="transmembrane region" description="Helical" evidence="7">
    <location>
        <begin position="365"/>
        <end position="386"/>
    </location>
</feature>
<keyword evidence="3 7" id="KW-0812">Transmembrane</keyword>
<feature type="transmembrane region" description="Helical" evidence="7">
    <location>
        <begin position="235"/>
        <end position="260"/>
    </location>
</feature>
<keyword evidence="5 7" id="KW-0472">Membrane</keyword>
<sequence length="587" mass="64426">MSYEKNLSLCYCTVFNWYYIFSHLFSLISKLTGQFYQSGDCGVFMSMNKRLAGTGLASVSCSFFVTLYYVPLIAWVLNAFFDTFSDYAWDGSQDEKFDGTTYVLDTVIGGSTVTANGFATRIAPANVGYLFLSWVCVYCCIAFGVKVEGYITYFTMGFPIILLFMFLIICANLPGSSDGIRAYIWEWDLNVLTERPEVWSTAVSQIFFSIGVTFGIMTAFGSHCDRNAPAVENSIIIALLNSFFSFIAGFMVFSAVGALATKKGVDISDVDVGGFSLVFGTVPEVLDGITGGKHLVRLFFLFLFLLGIDSAFALTESAVTVICDTSYCAGKPRKLVAGGVCFVGFLVGLLYVTDAGLSFLDVVDYYVNFIMMLVGFFECYAVGWAFDIDKQVASHGLTAVVLLNTGTFVSVFVASFLWFAGDESYVLGGWLALIFIYLAYFKGVVLSLKDHHGAGMDMKSELYDLYFGNITTLCDTLRPVVGFLPLIWAIFIKLIIAPLLLLLFINLAFSGNFGVYGGYAVMPYQFLGYISIAIPMLIFLAGVFVPSIYSGFNAAKSMDDIVANDEKDDEKTEKKLMADNDTEGEAA</sequence>
<dbReference type="PANTHER" id="PTHR11616:SF240">
    <property type="entry name" value="BLOATED TUBULES, ISOFORM B-RELATED"/>
    <property type="match status" value="1"/>
</dbReference>
<feature type="transmembrane region" description="Helical" evidence="7">
    <location>
        <begin position="529"/>
        <end position="549"/>
    </location>
</feature>
<dbReference type="PROSITE" id="PS50267">
    <property type="entry name" value="NA_NEUROTRAN_SYMP_3"/>
    <property type="match status" value="1"/>
</dbReference>
<evidence type="ECO:0000256" key="5">
    <source>
        <dbReference type="ARBA" id="ARBA00023136"/>
    </source>
</evidence>
<dbReference type="SUPFAM" id="SSF161070">
    <property type="entry name" value="SNF-like"/>
    <property type="match status" value="1"/>
</dbReference>
<dbReference type="Pfam" id="PF00209">
    <property type="entry name" value="SNF"/>
    <property type="match status" value="1"/>
</dbReference>
<evidence type="ECO:0000256" key="2">
    <source>
        <dbReference type="ARBA" id="ARBA00022448"/>
    </source>
</evidence>
<feature type="transmembrane region" description="Helical" evidence="7">
    <location>
        <begin position="6"/>
        <end position="28"/>
    </location>
</feature>
<reference evidence="8" key="1">
    <citation type="submission" date="2021-01" db="EMBL/GenBank/DDBJ databases">
        <authorList>
            <person name="Corre E."/>
            <person name="Pelletier E."/>
            <person name="Niang G."/>
            <person name="Scheremetjew M."/>
            <person name="Finn R."/>
            <person name="Kale V."/>
            <person name="Holt S."/>
            <person name="Cochrane G."/>
            <person name="Meng A."/>
            <person name="Brown T."/>
            <person name="Cohen L."/>
        </authorList>
    </citation>
    <scope>NUCLEOTIDE SEQUENCE</scope>
    <source>
        <strain evidence="8">CCAP1064/1</strain>
    </source>
</reference>
<feature type="transmembrane region" description="Helical" evidence="7">
    <location>
        <begin position="202"/>
        <end position="223"/>
    </location>
</feature>
<feature type="transmembrane region" description="Helical" evidence="7">
    <location>
        <begin position="127"/>
        <end position="145"/>
    </location>
</feature>
<evidence type="ECO:0000256" key="3">
    <source>
        <dbReference type="ARBA" id="ARBA00022692"/>
    </source>
</evidence>
<evidence type="ECO:0008006" key="9">
    <source>
        <dbReference type="Google" id="ProtNLM"/>
    </source>
</evidence>
<feature type="compositionally biased region" description="Basic and acidic residues" evidence="6">
    <location>
        <begin position="569"/>
        <end position="578"/>
    </location>
</feature>
<feature type="transmembrane region" description="Helical" evidence="7">
    <location>
        <begin position="152"/>
        <end position="174"/>
    </location>
</feature>
<proteinExistence type="predicted"/>
<accession>A0A7S0CJ52</accession>
<evidence type="ECO:0000256" key="6">
    <source>
        <dbReference type="SAM" id="MobiDB-lite"/>
    </source>
</evidence>
<dbReference type="InterPro" id="IPR037272">
    <property type="entry name" value="SNS_sf"/>
</dbReference>
<evidence type="ECO:0000313" key="8">
    <source>
        <dbReference type="EMBL" id="CAD8424976.1"/>
    </source>
</evidence>
<keyword evidence="4 7" id="KW-1133">Transmembrane helix</keyword>
<dbReference type="PANTHER" id="PTHR11616">
    <property type="entry name" value="SODIUM/CHLORIDE DEPENDENT TRANSPORTER"/>
    <property type="match status" value="1"/>
</dbReference>
<keyword evidence="2" id="KW-0813">Transport</keyword>
<feature type="transmembrane region" description="Helical" evidence="7">
    <location>
        <begin position="398"/>
        <end position="419"/>
    </location>
</feature>
<dbReference type="EMBL" id="HBEL01045376">
    <property type="protein sequence ID" value="CAD8424976.1"/>
    <property type="molecule type" value="Transcribed_RNA"/>
</dbReference>
<evidence type="ECO:0000256" key="1">
    <source>
        <dbReference type="ARBA" id="ARBA00004141"/>
    </source>
</evidence>
<gene>
    <name evidence="8" type="ORF">PINE0816_LOCUS21136</name>
</gene>
<comment type="subcellular location">
    <subcellularLocation>
        <location evidence="1">Membrane</location>
        <topology evidence="1">Multi-pass membrane protein</topology>
    </subcellularLocation>
</comment>